<feature type="compositionally biased region" description="Basic residues" evidence="1">
    <location>
        <begin position="35"/>
        <end position="47"/>
    </location>
</feature>
<feature type="region of interest" description="Disordered" evidence="1">
    <location>
        <begin position="1"/>
        <end position="62"/>
    </location>
</feature>
<feature type="compositionally biased region" description="Acidic residues" evidence="1">
    <location>
        <begin position="351"/>
        <end position="360"/>
    </location>
</feature>
<feature type="region of interest" description="Disordered" evidence="1">
    <location>
        <begin position="717"/>
        <end position="739"/>
    </location>
</feature>
<feature type="region of interest" description="Disordered" evidence="1">
    <location>
        <begin position="180"/>
        <end position="439"/>
    </location>
</feature>
<evidence type="ECO:0000313" key="3">
    <source>
        <dbReference type="Proteomes" id="UP001303115"/>
    </source>
</evidence>
<dbReference type="EMBL" id="MU854318">
    <property type="protein sequence ID" value="KAK4044492.1"/>
    <property type="molecule type" value="Genomic_DNA"/>
</dbReference>
<accession>A0AAN6PPB0</accession>
<dbReference type="AlphaFoldDB" id="A0AAN6PPB0"/>
<proteinExistence type="predicted"/>
<reference evidence="3" key="1">
    <citation type="journal article" date="2023" name="Mol. Phylogenet. Evol.">
        <title>Genome-scale phylogeny and comparative genomics of the fungal order Sordariales.</title>
        <authorList>
            <person name="Hensen N."/>
            <person name="Bonometti L."/>
            <person name="Westerberg I."/>
            <person name="Brannstrom I.O."/>
            <person name="Guillou S."/>
            <person name="Cros-Aarteil S."/>
            <person name="Calhoun S."/>
            <person name="Haridas S."/>
            <person name="Kuo A."/>
            <person name="Mondo S."/>
            <person name="Pangilinan J."/>
            <person name="Riley R."/>
            <person name="LaButti K."/>
            <person name="Andreopoulos B."/>
            <person name="Lipzen A."/>
            <person name="Chen C."/>
            <person name="Yan M."/>
            <person name="Daum C."/>
            <person name="Ng V."/>
            <person name="Clum A."/>
            <person name="Steindorff A."/>
            <person name="Ohm R.A."/>
            <person name="Martin F."/>
            <person name="Silar P."/>
            <person name="Natvig D.O."/>
            <person name="Lalanne C."/>
            <person name="Gautier V."/>
            <person name="Ament-Velasquez S.L."/>
            <person name="Kruys A."/>
            <person name="Hutchinson M.I."/>
            <person name="Powell A.J."/>
            <person name="Barry K."/>
            <person name="Miller A.N."/>
            <person name="Grigoriev I.V."/>
            <person name="Debuchy R."/>
            <person name="Gladieux P."/>
            <person name="Hiltunen Thoren M."/>
            <person name="Johannesson H."/>
        </authorList>
    </citation>
    <scope>NUCLEOTIDE SEQUENCE [LARGE SCALE GENOMIC DNA]</scope>
    <source>
        <strain evidence="3">CBS 284.82</strain>
    </source>
</reference>
<protein>
    <submittedName>
        <fullName evidence="2">Uncharacterized protein</fullName>
    </submittedName>
</protein>
<sequence>MAEERAESERKSREEAVLAAVRARDAEHRDAPWKSARRQYRERRRASRGQQQQQPTSKTQILRATAAAAANRRFEEARLESALAEESRLRAAWEAAAAAVAAQKAAVEFAIAEETRLNGLLLVRGRARLLPPSSPKAHWPRWRAAKKVVRFALPDDPEPSLEGRGRVEAEVAQEPAKGEHIIVPPGPETVTQESLADEPIPEAEQGEAKAGADDITEEPETPLEGKVKVDEDIVEEPEASLERKVKADAEIAEELEFPLETKVKADQQIAEEPESSLETKVKVDHQVAEELESSLERRVKDDQIADEPEASLERTATEDAIMAEPDPKASSEDEAMVEAADYTPAKSETEPSYEGEETMDAEQVAAEPIPEVEQGEEMAEATLAEAPETAEPIGLAQEPEKAEFTTSLADAPMSEPSYEGEDEVMGEHSDEPEFTDDDQMLIDEPQPFDEQEAAAQMMAEQERLAAAIEEQARADGHANQLAELQRAEAQRSADEDHALRLLLQDAVAQHDREQAEAAERAQQEEQRALEAEMVARLQAEEEQARLAAQAAAEPAHAEEVSMLDAVTPVPDAEMPQSVGADEDMSLTEEELQYLHTHHDSFTMDEQEELYEVSLFGDYEWEDALDTASQGTQATDPPAATCVPLLILPTTVDLTLPTTTPTPTPTTPAHADHTPPTGGQAGPTFAFGQAVHQTTPEAVVPPVSSFTFGVDTPAAAAAPTGLQEAEAADAEPAPAGEAEPRLAVPADPAARRILPARGVRRRLQARLGAAQELRETQAVVPETETGVFGGEINVDLDDELDPELLAELAQAEADWDAEEDAKAVRAAAAQALVEAEEEDAADPKGKGKARSKSKAEARAEARAQIALELEQQEETQRQFAAQYEADLSSRFGLGTIFREPLPDEEALFDPRSKAAKAVADGALAMSMAAEEAQRSANQWEPEPEDEVIWDDTDSDVSEEE</sequence>
<feature type="compositionally biased region" description="Acidic residues" evidence="1">
    <location>
        <begin position="195"/>
        <end position="205"/>
    </location>
</feature>
<gene>
    <name evidence="2" type="ORF">C8A01DRAFT_31275</name>
</gene>
<feature type="region of interest" description="Disordered" evidence="1">
    <location>
        <begin position="927"/>
        <end position="959"/>
    </location>
</feature>
<feature type="region of interest" description="Disordered" evidence="1">
    <location>
        <begin position="656"/>
        <end position="675"/>
    </location>
</feature>
<feature type="region of interest" description="Disordered" evidence="1">
    <location>
        <begin position="833"/>
        <end position="856"/>
    </location>
</feature>
<dbReference type="Proteomes" id="UP001303115">
    <property type="component" value="Unassembled WGS sequence"/>
</dbReference>
<comment type="caution">
    <text evidence="2">The sequence shown here is derived from an EMBL/GenBank/DDBJ whole genome shotgun (WGS) entry which is preliminary data.</text>
</comment>
<name>A0AAN6PPB0_9PEZI</name>
<feature type="compositionally biased region" description="Basic and acidic residues" evidence="1">
    <location>
        <begin position="1"/>
        <end position="32"/>
    </location>
</feature>
<feature type="region of interest" description="Disordered" evidence="1">
    <location>
        <begin position="469"/>
        <end position="494"/>
    </location>
</feature>
<feature type="compositionally biased region" description="Basic and acidic residues" evidence="1">
    <location>
        <begin position="277"/>
        <end position="303"/>
    </location>
</feature>
<evidence type="ECO:0000313" key="2">
    <source>
        <dbReference type="EMBL" id="KAK4044492.1"/>
    </source>
</evidence>
<evidence type="ECO:0000256" key="1">
    <source>
        <dbReference type="SAM" id="MobiDB-lite"/>
    </source>
</evidence>
<organism evidence="2 3">
    <name type="scientific">Parachaetomium inaequale</name>
    <dbReference type="NCBI Taxonomy" id="2588326"/>
    <lineage>
        <taxon>Eukaryota</taxon>
        <taxon>Fungi</taxon>
        <taxon>Dikarya</taxon>
        <taxon>Ascomycota</taxon>
        <taxon>Pezizomycotina</taxon>
        <taxon>Sordariomycetes</taxon>
        <taxon>Sordariomycetidae</taxon>
        <taxon>Sordariales</taxon>
        <taxon>Chaetomiaceae</taxon>
        <taxon>Parachaetomium</taxon>
    </lineage>
</organism>
<feature type="compositionally biased region" description="Basic and acidic residues" evidence="1">
    <location>
        <begin position="485"/>
        <end position="494"/>
    </location>
</feature>
<keyword evidence="3" id="KW-1185">Reference proteome</keyword>
<feature type="compositionally biased region" description="Low complexity" evidence="1">
    <location>
        <begin position="380"/>
        <end position="392"/>
    </location>
</feature>
<feature type="compositionally biased region" description="Basic and acidic residues" evidence="1">
    <location>
        <begin position="240"/>
        <end position="249"/>
    </location>
</feature>
<feature type="compositionally biased region" description="Acidic residues" evidence="1">
    <location>
        <begin position="940"/>
        <end position="959"/>
    </location>
</feature>